<evidence type="ECO:0000313" key="2">
    <source>
        <dbReference type="EMBL" id="AAX78556.1"/>
    </source>
</evidence>
<evidence type="ECO:0000313" key="3">
    <source>
        <dbReference type="Proteomes" id="UP000211040"/>
    </source>
</evidence>
<sequence length="104" mass="11729">MKTLTIIFLILLALKLAQVGLMATASWWLVFSPLILLAVIKFAAWVFVLIAVAGIFPALTRWIAKNSRYLKVVDTGSQYDNMSPVDNDRLKGDTHERITEQPIR</sequence>
<dbReference type="KEGG" id="vg:3416332"/>
<reference evidence="2 3" key="1">
    <citation type="submission" date="2005-03" db="EMBL/GenBank/DDBJ databases">
        <authorList>
            <person name="Petrov V.M."/>
            <person name="Nolan J.M."/>
            <person name="Chin D."/>
            <person name="Krisch H.M."/>
            <person name="Karam J.D."/>
        </authorList>
    </citation>
    <scope>NUCLEOTIDE SEQUENCE [LARGE SCALE GENOMIC DNA]</scope>
</reference>
<feature type="region of interest" description="Disordered" evidence="1">
    <location>
        <begin position="77"/>
        <end position="104"/>
    </location>
</feature>
<organism evidence="2 3">
    <name type="scientific">Escherichia phage RB43</name>
    <dbReference type="NCBI Taxonomy" id="2887182"/>
    <lineage>
        <taxon>Viruses</taxon>
        <taxon>Duplodnaviria</taxon>
        <taxon>Heunggongvirae</taxon>
        <taxon>Uroviricota</taxon>
        <taxon>Caudoviricetes</taxon>
        <taxon>Pantevenvirales</taxon>
        <taxon>Straboviridae</taxon>
        <taxon>Pseudotevenvirus</taxon>
        <taxon>Pseudotevenvirus RB43</taxon>
    </lineage>
</organism>
<dbReference type="RefSeq" id="YP_239010.1">
    <property type="nucleotide sequence ID" value="NC_007023.1"/>
</dbReference>
<proteinExistence type="predicted"/>
<dbReference type="Proteomes" id="UP000211040">
    <property type="component" value="Genome"/>
</dbReference>
<name>Q56C14_9CAUD</name>
<keyword evidence="3" id="KW-1185">Reference proteome</keyword>
<protein>
    <submittedName>
        <fullName evidence="2">Uncharacterized protein</fullName>
    </submittedName>
</protein>
<evidence type="ECO:0000256" key="1">
    <source>
        <dbReference type="SAM" id="MobiDB-lite"/>
    </source>
</evidence>
<accession>Q56C14</accession>
<feature type="compositionally biased region" description="Basic and acidic residues" evidence="1">
    <location>
        <begin position="86"/>
        <end position="104"/>
    </location>
</feature>
<dbReference type="EMBL" id="AY967407">
    <property type="protein sequence ID" value="AAX78556.1"/>
    <property type="molecule type" value="Genomic_DNA"/>
</dbReference>
<gene>
    <name evidence="2" type="ORF">RB43ORF034c</name>
</gene>
<dbReference type="GeneID" id="3416332"/>